<dbReference type="PROSITE" id="PS01105">
    <property type="entry name" value="RIBOSOMAL_L35AE"/>
    <property type="match status" value="1"/>
</dbReference>
<protein>
    <recommendedName>
        <fullName evidence="4">Large ribosomal subunit protein eL33</fullName>
    </recommendedName>
    <alternativeName>
        <fullName evidence="5">60S ribosomal protein L35a</fullName>
    </alternativeName>
</protein>
<evidence type="ECO:0000256" key="1">
    <source>
        <dbReference type="ARBA" id="ARBA00009269"/>
    </source>
</evidence>
<organism evidence="6 7">
    <name type="scientific">Acropora cervicornis</name>
    <name type="common">Staghorn coral</name>
    <dbReference type="NCBI Taxonomy" id="6130"/>
    <lineage>
        <taxon>Eukaryota</taxon>
        <taxon>Metazoa</taxon>
        <taxon>Cnidaria</taxon>
        <taxon>Anthozoa</taxon>
        <taxon>Hexacorallia</taxon>
        <taxon>Scleractinia</taxon>
        <taxon>Astrocoeniina</taxon>
        <taxon>Acroporidae</taxon>
        <taxon>Acropora</taxon>
    </lineage>
</organism>
<dbReference type="HAMAP" id="MF_00573">
    <property type="entry name" value="Ribosomal_eL33"/>
    <property type="match status" value="1"/>
</dbReference>
<dbReference type="InterPro" id="IPR009000">
    <property type="entry name" value="Transl_B-barrel_sf"/>
</dbReference>
<comment type="similarity">
    <text evidence="1">Belongs to the eukaryotic ribosomal protein eL33 family.</text>
</comment>
<evidence type="ECO:0000256" key="5">
    <source>
        <dbReference type="ARBA" id="ARBA00035530"/>
    </source>
</evidence>
<dbReference type="AlphaFoldDB" id="A0AAD9R5W8"/>
<dbReference type="EMBL" id="JARQWQ010000002">
    <property type="protein sequence ID" value="KAK2573742.1"/>
    <property type="molecule type" value="Genomic_DNA"/>
</dbReference>
<name>A0AAD9R5W8_ACRCE</name>
<proteinExistence type="inferred from homology"/>
<keyword evidence="7" id="KW-1185">Reference proteome</keyword>
<dbReference type="GO" id="GO:0003735">
    <property type="term" value="F:structural constituent of ribosome"/>
    <property type="evidence" value="ECO:0007669"/>
    <property type="project" value="InterPro"/>
</dbReference>
<evidence type="ECO:0000256" key="2">
    <source>
        <dbReference type="ARBA" id="ARBA00022980"/>
    </source>
</evidence>
<dbReference type="PANTHER" id="PTHR10902">
    <property type="entry name" value="60S RIBOSOMAL PROTEIN L35A"/>
    <property type="match status" value="1"/>
</dbReference>
<dbReference type="FunFam" id="2.40.10.190:FF:000001">
    <property type="entry name" value="60S ribosomal protein L35a"/>
    <property type="match status" value="1"/>
</dbReference>
<dbReference type="Pfam" id="PF01247">
    <property type="entry name" value="Ribosomal_L35Ae"/>
    <property type="match status" value="1"/>
</dbReference>
<evidence type="ECO:0000313" key="6">
    <source>
        <dbReference type="EMBL" id="KAK2573742.1"/>
    </source>
</evidence>
<comment type="caution">
    <text evidence="6">The sequence shown here is derived from an EMBL/GenBank/DDBJ whole genome shotgun (WGS) entry which is preliminary data.</text>
</comment>
<gene>
    <name evidence="6" type="ORF">P5673_001431</name>
</gene>
<dbReference type="GO" id="GO:0006412">
    <property type="term" value="P:translation"/>
    <property type="evidence" value="ECO:0007669"/>
    <property type="project" value="InterPro"/>
</dbReference>
<reference evidence="6" key="2">
    <citation type="journal article" date="2023" name="Science">
        <title>Genomic signatures of disease resistance in endangered staghorn corals.</title>
        <authorList>
            <person name="Vollmer S.V."/>
            <person name="Selwyn J.D."/>
            <person name="Despard B.A."/>
            <person name="Roesel C.L."/>
        </authorList>
    </citation>
    <scope>NUCLEOTIDE SEQUENCE</scope>
    <source>
        <strain evidence="6">K2</strain>
    </source>
</reference>
<evidence type="ECO:0000256" key="4">
    <source>
        <dbReference type="ARBA" id="ARBA00035228"/>
    </source>
</evidence>
<dbReference type="InterPro" id="IPR038661">
    <property type="entry name" value="Ribosomal_eL33_sf"/>
</dbReference>
<dbReference type="Proteomes" id="UP001249851">
    <property type="component" value="Unassembled WGS sequence"/>
</dbReference>
<keyword evidence="2 6" id="KW-0689">Ribosomal protein</keyword>
<dbReference type="GO" id="GO:0005840">
    <property type="term" value="C:ribosome"/>
    <property type="evidence" value="ECO:0007669"/>
    <property type="project" value="UniProtKB-KW"/>
</dbReference>
<evidence type="ECO:0000256" key="3">
    <source>
        <dbReference type="ARBA" id="ARBA00023274"/>
    </source>
</evidence>
<dbReference type="InterPro" id="IPR018266">
    <property type="entry name" value="Ribosomal_eL33_CS"/>
</dbReference>
<dbReference type="InterPro" id="IPR001780">
    <property type="entry name" value="Ribosomal_eL33"/>
</dbReference>
<keyword evidence="3" id="KW-0687">Ribonucleoprotein</keyword>
<evidence type="ECO:0000313" key="7">
    <source>
        <dbReference type="Proteomes" id="UP001249851"/>
    </source>
</evidence>
<dbReference type="Gene3D" id="2.40.10.190">
    <property type="entry name" value="translation elongation factor selb, chain A, domain 4"/>
    <property type="match status" value="1"/>
</dbReference>
<reference evidence="6" key="1">
    <citation type="journal article" date="2023" name="G3 (Bethesda)">
        <title>Whole genome assembly and annotation of the endangered Caribbean coral Acropora cervicornis.</title>
        <authorList>
            <person name="Selwyn J.D."/>
            <person name="Vollmer S.V."/>
        </authorList>
    </citation>
    <scope>NUCLEOTIDE SEQUENCE</scope>
    <source>
        <strain evidence="6">K2</strain>
    </source>
</reference>
<accession>A0AAD9R5W8</accession>
<sequence length="106" mass="12055">MKLILYARGVVLGYRRGLRNQQTNTSLIRIEGVTDKKDTAFYIGKRIAYVYRAKTKRLAKGHTKPTNIRMMWGKVIRSHGNSGVVRAKFKRNLPPKAIACPVRVVS</sequence>
<dbReference type="SUPFAM" id="SSF50447">
    <property type="entry name" value="Translation proteins"/>
    <property type="match status" value="1"/>
</dbReference>
<dbReference type="GO" id="GO:1990904">
    <property type="term" value="C:ribonucleoprotein complex"/>
    <property type="evidence" value="ECO:0007669"/>
    <property type="project" value="UniProtKB-KW"/>
</dbReference>